<feature type="transmembrane region" description="Helical" evidence="5">
    <location>
        <begin position="74"/>
        <end position="93"/>
    </location>
</feature>
<dbReference type="PRINTS" id="PR01036">
    <property type="entry name" value="TCRTETB"/>
</dbReference>
<keyword evidence="3 5" id="KW-1133">Transmembrane helix</keyword>
<proteinExistence type="predicted"/>
<feature type="transmembrane region" description="Helical" evidence="5">
    <location>
        <begin position="165"/>
        <end position="184"/>
    </location>
</feature>
<dbReference type="PANTHER" id="PTHR23501:SF43">
    <property type="entry name" value="MULTIDRUG TRANSPORTER, PUTATIVE (AFU_ORTHOLOGUE AFUA_6G03040)-RELATED"/>
    <property type="match status" value="1"/>
</dbReference>
<feature type="transmembrane region" description="Helical" evidence="5">
    <location>
        <begin position="190"/>
        <end position="212"/>
    </location>
</feature>
<reference evidence="7" key="1">
    <citation type="submission" date="2021-07" db="EMBL/GenBank/DDBJ databases">
        <authorList>
            <person name="Branca A.L. A."/>
        </authorList>
    </citation>
    <scope>NUCLEOTIDE SEQUENCE</scope>
</reference>
<dbReference type="Pfam" id="PF07690">
    <property type="entry name" value="MFS_1"/>
    <property type="match status" value="1"/>
</dbReference>
<dbReference type="GO" id="GO:0022857">
    <property type="term" value="F:transmembrane transporter activity"/>
    <property type="evidence" value="ECO:0007669"/>
    <property type="project" value="InterPro"/>
</dbReference>
<evidence type="ECO:0000256" key="4">
    <source>
        <dbReference type="ARBA" id="ARBA00023136"/>
    </source>
</evidence>
<sequence>MLSMAEKEINEAIEANEFNEGNVPVRWDGALHGARLYLAIAGLALPLFLTGVEATIVSTSLVTITDDLQNAGQSSWVITSYLLTYTGFLIIWTSFSSIFGVKRTLLTAVAIFIAFSGGCAGAQSLSQLVVCRAFQGLGGAGIYTLTLFSILRILPYEQYDKASSLAGGIISIGLVLGPLLGGAISNDGKWRWVFLMNVPAGAFGWLLLYFVLPAHFPNPAPVANEESTPAQVWVNMKTAIHQVDFFGAFLVLTACSFIIAALQEGNYQYSWSSALVISFLVISGIAWIAFIVWQWFICRRDLKISPMFPWRLAHNRLFMGMALGFFTTGLPMTVCVINIPQRFQIVNGSSPVGSGVKLLSFALSCLIGIISCSVLAGRLRMPFAYIALIGLVIQVTGLFLFSEIASTTELWLGQFGYLVLAGLGTGLGVSAFYMATSLVVEIEDQNVALGIGIQLRMLGGVLGIAASSAILFHYIQSRLSSALQPDELAALLKTTEAIKTFSPASQLQVREVYATAYSMQMKMCGAFSAAQIFAVAMIWKRQNVRYSKG</sequence>
<feature type="transmembrane region" description="Helical" evidence="5">
    <location>
        <begin position="317"/>
        <end position="339"/>
    </location>
</feature>
<keyword evidence="2 5" id="KW-0812">Transmembrane</keyword>
<feature type="transmembrane region" description="Helical" evidence="5">
    <location>
        <begin position="132"/>
        <end position="153"/>
    </location>
</feature>
<keyword evidence="4 5" id="KW-0472">Membrane</keyword>
<feature type="transmembrane region" description="Helical" evidence="5">
    <location>
        <begin position="383"/>
        <end position="402"/>
    </location>
</feature>
<name>A0A9W4IQB7_9EURO</name>
<dbReference type="EMBL" id="CAJVPA010000099">
    <property type="protein sequence ID" value="CAG8318260.1"/>
    <property type="molecule type" value="Genomic_DNA"/>
</dbReference>
<evidence type="ECO:0000256" key="3">
    <source>
        <dbReference type="ARBA" id="ARBA00022989"/>
    </source>
</evidence>
<comment type="subcellular location">
    <subcellularLocation>
        <location evidence="1">Membrane</location>
        <topology evidence="1">Multi-pass membrane protein</topology>
    </subcellularLocation>
</comment>
<feature type="transmembrane region" description="Helical" evidence="5">
    <location>
        <begin position="359"/>
        <end position="376"/>
    </location>
</feature>
<accession>A0A9W4IQB7</accession>
<dbReference type="InterPro" id="IPR036259">
    <property type="entry name" value="MFS_trans_sf"/>
</dbReference>
<gene>
    <name evidence="7" type="ORF">PSALAMII_LOCUS2323</name>
</gene>
<comment type="caution">
    <text evidence="7">The sequence shown here is derived from an EMBL/GenBank/DDBJ whole genome shotgun (WGS) entry which is preliminary data.</text>
</comment>
<dbReference type="GO" id="GO:0005886">
    <property type="term" value="C:plasma membrane"/>
    <property type="evidence" value="ECO:0007669"/>
    <property type="project" value="TreeGrafter"/>
</dbReference>
<evidence type="ECO:0000256" key="2">
    <source>
        <dbReference type="ARBA" id="ARBA00022692"/>
    </source>
</evidence>
<feature type="transmembrane region" description="Helical" evidence="5">
    <location>
        <begin position="243"/>
        <end position="262"/>
    </location>
</feature>
<dbReference type="InterPro" id="IPR011701">
    <property type="entry name" value="MFS"/>
</dbReference>
<dbReference type="Proteomes" id="UP001152646">
    <property type="component" value="Unassembled WGS sequence"/>
</dbReference>
<evidence type="ECO:0000313" key="8">
    <source>
        <dbReference type="Proteomes" id="UP001152646"/>
    </source>
</evidence>
<evidence type="ECO:0000259" key="6">
    <source>
        <dbReference type="PROSITE" id="PS50850"/>
    </source>
</evidence>
<feature type="transmembrane region" description="Helical" evidence="5">
    <location>
        <begin position="455"/>
        <end position="475"/>
    </location>
</feature>
<evidence type="ECO:0000313" key="7">
    <source>
        <dbReference type="EMBL" id="CAG8318260.1"/>
    </source>
</evidence>
<protein>
    <recommendedName>
        <fullName evidence="6">Major facilitator superfamily (MFS) profile domain-containing protein</fullName>
    </recommendedName>
</protein>
<dbReference type="SUPFAM" id="SSF103473">
    <property type="entry name" value="MFS general substrate transporter"/>
    <property type="match status" value="2"/>
</dbReference>
<feature type="transmembrane region" description="Helical" evidence="5">
    <location>
        <begin position="414"/>
        <end position="435"/>
    </location>
</feature>
<dbReference type="PANTHER" id="PTHR23501">
    <property type="entry name" value="MAJOR FACILITATOR SUPERFAMILY"/>
    <property type="match status" value="1"/>
</dbReference>
<evidence type="ECO:0000256" key="5">
    <source>
        <dbReference type="SAM" id="Phobius"/>
    </source>
</evidence>
<feature type="transmembrane region" description="Helical" evidence="5">
    <location>
        <begin position="105"/>
        <end position="126"/>
    </location>
</feature>
<feature type="transmembrane region" description="Helical" evidence="5">
    <location>
        <begin position="519"/>
        <end position="539"/>
    </location>
</feature>
<dbReference type="OrthoDB" id="440553at2759"/>
<organism evidence="7 8">
    <name type="scientific">Penicillium salamii</name>
    <dbReference type="NCBI Taxonomy" id="1612424"/>
    <lineage>
        <taxon>Eukaryota</taxon>
        <taxon>Fungi</taxon>
        <taxon>Dikarya</taxon>
        <taxon>Ascomycota</taxon>
        <taxon>Pezizomycotina</taxon>
        <taxon>Eurotiomycetes</taxon>
        <taxon>Eurotiomycetidae</taxon>
        <taxon>Eurotiales</taxon>
        <taxon>Aspergillaceae</taxon>
        <taxon>Penicillium</taxon>
    </lineage>
</organism>
<evidence type="ECO:0000256" key="1">
    <source>
        <dbReference type="ARBA" id="ARBA00004141"/>
    </source>
</evidence>
<dbReference type="InterPro" id="IPR020846">
    <property type="entry name" value="MFS_dom"/>
</dbReference>
<feature type="domain" description="Major facilitator superfamily (MFS) profile" evidence="6">
    <location>
        <begin position="39"/>
        <end position="543"/>
    </location>
</feature>
<feature type="transmembrane region" description="Helical" evidence="5">
    <location>
        <begin position="36"/>
        <end position="62"/>
    </location>
</feature>
<dbReference type="AlphaFoldDB" id="A0A9W4IQB7"/>
<dbReference type="Gene3D" id="1.20.1720.10">
    <property type="entry name" value="Multidrug resistance protein D"/>
    <property type="match status" value="1"/>
</dbReference>
<feature type="transmembrane region" description="Helical" evidence="5">
    <location>
        <begin position="274"/>
        <end position="296"/>
    </location>
</feature>
<dbReference type="PROSITE" id="PS50850">
    <property type="entry name" value="MFS"/>
    <property type="match status" value="1"/>
</dbReference>